<evidence type="ECO:0000256" key="4">
    <source>
        <dbReference type="ARBA" id="ARBA00022692"/>
    </source>
</evidence>
<feature type="transmembrane region" description="Helical" evidence="7">
    <location>
        <begin position="361"/>
        <end position="387"/>
    </location>
</feature>
<dbReference type="GO" id="GO:0015297">
    <property type="term" value="F:antiporter activity"/>
    <property type="evidence" value="ECO:0007669"/>
    <property type="project" value="InterPro"/>
</dbReference>
<gene>
    <name evidence="8" type="primary">mepA_17</name>
    <name evidence="8" type="ORF">ERS852573_02586</name>
</gene>
<dbReference type="AlphaFoldDB" id="A0A173V489"/>
<dbReference type="Proteomes" id="UP000095597">
    <property type="component" value="Unassembled WGS sequence"/>
</dbReference>
<feature type="transmembrane region" description="Helical" evidence="7">
    <location>
        <begin position="171"/>
        <end position="196"/>
    </location>
</feature>
<reference evidence="8 9" key="1">
    <citation type="submission" date="2015-09" db="EMBL/GenBank/DDBJ databases">
        <authorList>
            <consortium name="Pathogen Informatics"/>
        </authorList>
    </citation>
    <scope>NUCLEOTIDE SEQUENCE [LARGE SCALE GENOMIC DNA]</scope>
    <source>
        <strain evidence="8 9">2789STDY5834961</strain>
    </source>
</reference>
<dbReference type="GO" id="GO:0005886">
    <property type="term" value="C:plasma membrane"/>
    <property type="evidence" value="ECO:0007669"/>
    <property type="project" value="UniProtKB-SubCell"/>
</dbReference>
<dbReference type="GO" id="GO:0042910">
    <property type="term" value="F:xenobiotic transmembrane transporter activity"/>
    <property type="evidence" value="ECO:0007669"/>
    <property type="project" value="InterPro"/>
</dbReference>
<feature type="transmembrane region" description="Helical" evidence="7">
    <location>
        <begin position="20"/>
        <end position="44"/>
    </location>
</feature>
<keyword evidence="6 7" id="KW-0472">Membrane</keyword>
<evidence type="ECO:0000256" key="5">
    <source>
        <dbReference type="ARBA" id="ARBA00022989"/>
    </source>
</evidence>
<feature type="transmembrane region" description="Helical" evidence="7">
    <location>
        <begin position="202"/>
        <end position="223"/>
    </location>
</feature>
<name>A0A173V489_9FIRM</name>
<sequence>MEEKSKYTKTINWKQFYRNVFALVIPIAIQNLINVGVTATDVIMLGKVGEKVLSGASLAGQIQYIMTLIFYGVTSGATVLTAQYWGKKDTRTIEKVLGMGLSAGLIVAVVFAGAALGMPETLMRIYTSDPEVIAEGVKYLRIVGFSYVFMAVTQVYLNIMRSIERVMVATFIYLISLLMNIVVNAVLIFGLFGFPVMGVRGAAIGTLCARAAETVMVLVYAIFRNKVVRIRLKDMVKIDKVLLKDFAVYSMPVVLNELMWGLGTSANTAVIGHLGSAAVAANSVAQVARQLATVVTFGISHATAIYLGKTIGEGKMELAKAYGKRFVWLSLILGILGGVLILISAPIANANLALTGPAKNYLSFMFFVMSYFTVAQAFNTTMVVGVFRAGGDTKFGLIMDVSTMWGFSILLGAVAAFILHASVPVVYVILMSDELIKVPITLKRYLTYKWLRDVTREQKELEEM</sequence>
<dbReference type="InterPro" id="IPR048279">
    <property type="entry name" value="MdtK-like"/>
</dbReference>
<dbReference type="NCBIfam" id="TIGR00797">
    <property type="entry name" value="matE"/>
    <property type="match status" value="1"/>
</dbReference>
<feature type="transmembrane region" description="Helical" evidence="7">
    <location>
        <begin position="139"/>
        <end position="159"/>
    </location>
</feature>
<feature type="transmembrane region" description="Helical" evidence="7">
    <location>
        <begin position="97"/>
        <end position="119"/>
    </location>
</feature>
<dbReference type="PANTHER" id="PTHR42925:SF2">
    <property type="entry name" value="NA+ DRIVEN MULTIDRUG EFFLUX PUMP"/>
    <property type="match status" value="1"/>
</dbReference>
<feature type="transmembrane region" description="Helical" evidence="7">
    <location>
        <begin position="407"/>
        <end position="430"/>
    </location>
</feature>
<keyword evidence="2" id="KW-0813">Transport</keyword>
<keyword evidence="3" id="KW-1003">Cell membrane</keyword>
<protein>
    <submittedName>
        <fullName evidence="8">Staphylococcal virulence regulator protein A</fullName>
    </submittedName>
</protein>
<dbReference type="CDD" id="cd13134">
    <property type="entry name" value="MATE_like_8"/>
    <property type="match status" value="1"/>
</dbReference>
<keyword evidence="5 7" id="KW-1133">Transmembrane helix</keyword>
<dbReference type="InterPro" id="IPR047135">
    <property type="entry name" value="YsiQ"/>
</dbReference>
<dbReference type="InterPro" id="IPR002528">
    <property type="entry name" value="MATE_fam"/>
</dbReference>
<evidence type="ECO:0000313" key="9">
    <source>
        <dbReference type="Proteomes" id="UP000095597"/>
    </source>
</evidence>
<dbReference type="RefSeq" id="WP_022415644.1">
    <property type="nucleotide sequence ID" value="NZ_CAXSPU010000002.1"/>
</dbReference>
<feature type="transmembrane region" description="Helical" evidence="7">
    <location>
        <begin position="326"/>
        <end position="349"/>
    </location>
</feature>
<organism evidence="8 9">
    <name type="scientific">Dorea longicatena</name>
    <dbReference type="NCBI Taxonomy" id="88431"/>
    <lineage>
        <taxon>Bacteria</taxon>
        <taxon>Bacillati</taxon>
        <taxon>Bacillota</taxon>
        <taxon>Clostridia</taxon>
        <taxon>Lachnospirales</taxon>
        <taxon>Lachnospiraceae</taxon>
        <taxon>Dorea</taxon>
    </lineage>
</organism>
<evidence type="ECO:0000256" key="7">
    <source>
        <dbReference type="SAM" id="Phobius"/>
    </source>
</evidence>
<dbReference type="PIRSF" id="PIRSF006603">
    <property type="entry name" value="DinF"/>
    <property type="match status" value="1"/>
</dbReference>
<dbReference type="PANTHER" id="PTHR42925">
    <property type="entry name" value="MULTIDRUG AND TOXIN EFFLUX PROTEIN MATE FAMILY"/>
    <property type="match status" value="1"/>
</dbReference>
<dbReference type="OrthoDB" id="9780160at2"/>
<evidence type="ECO:0000256" key="3">
    <source>
        <dbReference type="ARBA" id="ARBA00022475"/>
    </source>
</evidence>
<feature type="transmembrane region" description="Helical" evidence="7">
    <location>
        <begin position="64"/>
        <end position="85"/>
    </location>
</feature>
<evidence type="ECO:0000256" key="6">
    <source>
        <dbReference type="ARBA" id="ARBA00023136"/>
    </source>
</evidence>
<comment type="subcellular location">
    <subcellularLocation>
        <location evidence="1">Cell membrane</location>
        <topology evidence="1">Multi-pass membrane protein</topology>
    </subcellularLocation>
</comment>
<keyword evidence="4 7" id="KW-0812">Transmembrane</keyword>
<accession>A0A173V489</accession>
<evidence type="ECO:0000313" key="8">
    <source>
        <dbReference type="EMBL" id="CUN22081.1"/>
    </source>
</evidence>
<proteinExistence type="predicted"/>
<evidence type="ECO:0000256" key="1">
    <source>
        <dbReference type="ARBA" id="ARBA00004651"/>
    </source>
</evidence>
<evidence type="ECO:0000256" key="2">
    <source>
        <dbReference type="ARBA" id="ARBA00022448"/>
    </source>
</evidence>
<dbReference type="EMBL" id="CYXO01000019">
    <property type="protein sequence ID" value="CUN22081.1"/>
    <property type="molecule type" value="Genomic_DNA"/>
</dbReference>
<dbReference type="Pfam" id="PF01554">
    <property type="entry name" value="MatE"/>
    <property type="match status" value="2"/>
</dbReference>